<dbReference type="Proteomes" id="UP000054270">
    <property type="component" value="Unassembled WGS sequence"/>
</dbReference>
<protein>
    <recommendedName>
        <fullName evidence="4">FAD-binding domain-containing protein</fullName>
    </recommendedName>
</protein>
<dbReference type="OMA" id="VTHGKEM"/>
<dbReference type="SUPFAM" id="SSF51905">
    <property type="entry name" value="FAD/NAD(P)-binding domain"/>
    <property type="match status" value="1"/>
</dbReference>
<dbReference type="InterPro" id="IPR002938">
    <property type="entry name" value="FAD-bd"/>
</dbReference>
<evidence type="ECO:0000259" key="4">
    <source>
        <dbReference type="Pfam" id="PF01494"/>
    </source>
</evidence>
<evidence type="ECO:0000256" key="2">
    <source>
        <dbReference type="ARBA" id="ARBA00022827"/>
    </source>
</evidence>
<feature type="domain" description="FAD-binding" evidence="4">
    <location>
        <begin position="6"/>
        <end position="362"/>
    </location>
</feature>
<organism evidence="5 6">
    <name type="scientific">Hypholoma sublateritium (strain FD-334 SS-4)</name>
    <dbReference type="NCBI Taxonomy" id="945553"/>
    <lineage>
        <taxon>Eukaryota</taxon>
        <taxon>Fungi</taxon>
        <taxon>Dikarya</taxon>
        <taxon>Basidiomycota</taxon>
        <taxon>Agaricomycotina</taxon>
        <taxon>Agaricomycetes</taxon>
        <taxon>Agaricomycetidae</taxon>
        <taxon>Agaricales</taxon>
        <taxon>Agaricineae</taxon>
        <taxon>Strophariaceae</taxon>
        <taxon>Hypholoma</taxon>
    </lineage>
</organism>
<dbReference type="InterPro" id="IPR051104">
    <property type="entry name" value="FAD_monoxygenase"/>
</dbReference>
<accession>A0A0D2PJV2</accession>
<dbReference type="AlphaFoldDB" id="A0A0D2PJV2"/>
<dbReference type="PRINTS" id="PR00420">
    <property type="entry name" value="RNGMNOXGNASE"/>
</dbReference>
<dbReference type="STRING" id="945553.A0A0D2PJV2"/>
<dbReference type="OrthoDB" id="417877at2759"/>
<dbReference type="Pfam" id="PF01494">
    <property type="entry name" value="FAD_binding_3"/>
    <property type="match status" value="1"/>
</dbReference>
<dbReference type="InterPro" id="IPR036188">
    <property type="entry name" value="FAD/NAD-bd_sf"/>
</dbReference>
<evidence type="ECO:0000313" key="5">
    <source>
        <dbReference type="EMBL" id="KJA28656.1"/>
    </source>
</evidence>
<evidence type="ECO:0000256" key="1">
    <source>
        <dbReference type="ARBA" id="ARBA00022630"/>
    </source>
</evidence>
<name>A0A0D2PJV2_HYPSF</name>
<dbReference type="GO" id="GO:0044550">
    <property type="term" value="P:secondary metabolite biosynthetic process"/>
    <property type="evidence" value="ECO:0007669"/>
    <property type="project" value="TreeGrafter"/>
</dbReference>
<gene>
    <name evidence="5" type="ORF">HYPSUDRAFT_129090</name>
</gene>
<dbReference type="EMBL" id="KN817521">
    <property type="protein sequence ID" value="KJA28656.1"/>
    <property type="molecule type" value="Genomic_DNA"/>
</dbReference>
<evidence type="ECO:0000313" key="6">
    <source>
        <dbReference type="Proteomes" id="UP000054270"/>
    </source>
</evidence>
<dbReference type="PANTHER" id="PTHR46720">
    <property type="entry name" value="HYDROXYLASE, PUTATIVE (AFU_ORTHOLOGUE AFUA_3G01460)-RELATED"/>
    <property type="match status" value="1"/>
</dbReference>
<proteinExistence type="predicted"/>
<dbReference type="Gene3D" id="3.50.50.60">
    <property type="entry name" value="FAD/NAD(P)-binding domain"/>
    <property type="match status" value="1"/>
</dbReference>
<dbReference type="GO" id="GO:0071949">
    <property type="term" value="F:FAD binding"/>
    <property type="evidence" value="ECO:0007669"/>
    <property type="project" value="InterPro"/>
</dbReference>
<keyword evidence="6" id="KW-1185">Reference proteome</keyword>
<keyword evidence="1" id="KW-0285">Flavoprotein</keyword>
<keyword evidence="2" id="KW-0274">FAD</keyword>
<evidence type="ECO:0000256" key="3">
    <source>
        <dbReference type="ARBA" id="ARBA00023002"/>
    </source>
</evidence>
<dbReference type="SUPFAM" id="SSF54373">
    <property type="entry name" value="FAD-linked reductases, C-terminal domain"/>
    <property type="match status" value="1"/>
</dbReference>
<sequence>MHTKDFNVAIVGGGMCGLSCAIGLSRAGIDVRVFESAPKFEEIGAGVGLGPNALRALKGLGVLDVVLEKINEMKPNQRLFRFVPIAGEHELLLDINGCVNDRLMLCRPVFLDALAPLLDPGVTQFNKRAASIEPVASGRQRLNFADGTTYEADLIIGADGIKSMVRATVVDQGISPLGFANTHAYRGLVSIAALKAAGLKTDVKRPHNWVGMGQHLITFPIKDDTTLNIVAFNRPILNTISPELPQPWVEPVDQKELLDAFAGCGNDVNLMLQHMKRPSRWSIHTLYPPLESYVKGRVALVGDAAHGMLPHLGAGVGQGFEDVYTICCLLGHAGTTKATLDTALAVYNELRPPRANFVLQRSIQMGNVYDNFGPEGFTGKEIRERLKGMFEPVWNHDLESQVSAAIAEKLERAQN</sequence>
<reference evidence="6" key="1">
    <citation type="submission" date="2014-04" db="EMBL/GenBank/DDBJ databases">
        <title>Evolutionary Origins and Diversification of the Mycorrhizal Mutualists.</title>
        <authorList>
            <consortium name="DOE Joint Genome Institute"/>
            <consortium name="Mycorrhizal Genomics Consortium"/>
            <person name="Kohler A."/>
            <person name="Kuo A."/>
            <person name="Nagy L.G."/>
            <person name="Floudas D."/>
            <person name="Copeland A."/>
            <person name="Barry K.W."/>
            <person name="Cichocki N."/>
            <person name="Veneault-Fourrey C."/>
            <person name="LaButti K."/>
            <person name="Lindquist E.A."/>
            <person name="Lipzen A."/>
            <person name="Lundell T."/>
            <person name="Morin E."/>
            <person name="Murat C."/>
            <person name="Riley R."/>
            <person name="Ohm R."/>
            <person name="Sun H."/>
            <person name="Tunlid A."/>
            <person name="Henrissat B."/>
            <person name="Grigoriev I.V."/>
            <person name="Hibbett D.S."/>
            <person name="Martin F."/>
        </authorList>
    </citation>
    <scope>NUCLEOTIDE SEQUENCE [LARGE SCALE GENOMIC DNA]</scope>
    <source>
        <strain evidence="6">FD-334 SS-4</strain>
    </source>
</reference>
<dbReference type="GO" id="GO:0016491">
    <property type="term" value="F:oxidoreductase activity"/>
    <property type="evidence" value="ECO:0007669"/>
    <property type="project" value="UniProtKB-KW"/>
</dbReference>
<dbReference type="PANTHER" id="PTHR46720:SF3">
    <property type="entry name" value="FAD-BINDING DOMAIN-CONTAINING PROTEIN-RELATED"/>
    <property type="match status" value="1"/>
</dbReference>
<keyword evidence="3" id="KW-0560">Oxidoreductase</keyword>